<evidence type="ECO:0000313" key="3">
    <source>
        <dbReference type="Proteomes" id="UP000198724"/>
    </source>
</evidence>
<gene>
    <name evidence="2" type="ORF">SAMN05421739_106144</name>
</gene>
<dbReference type="AlphaFoldDB" id="A0A1I2XP23"/>
<dbReference type="InterPro" id="IPR027275">
    <property type="entry name" value="PRC-brl_dom"/>
</dbReference>
<dbReference type="InterPro" id="IPR011033">
    <property type="entry name" value="PRC_barrel-like_sf"/>
</dbReference>
<dbReference type="GO" id="GO:0030077">
    <property type="term" value="C:plasma membrane light-harvesting complex"/>
    <property type="evidence" value="ECO:0007669"/>
    <property type="project" value="InterPro"/>
</dbReference>
<dbReference type="SUPFAM" id="SSF50346">
    <property type="entry name" value="PRC-barrel domain"/>
    <property type="match status" value="1"/>
</dbReference>
<dbReference type="Gene3D" id="3.90.50.10">
    <property type="entry name" value="Photosynthetic Reaction Center, subunit H, domain 2"/>
    <property type="match status" value="1"/>
</dbReference>
<reference evidence="3" key="1">
    <citation type="submission" date="2016-10" db="EMBL/GenBank/DDBJ databases">
        <authorList>
            <person name="Varghese N."/>
            <person name="Submissions S."/>
        </authorList>
    </citation>
    <scope>NUCLEOTIDE SEQUENCE [LARGE SCALE GENOMIC DNA]</scope>
    <source>
        <strain evidence="3">LP51</strain>
    </source>
</reference>
<dbReference type="OrthoDB" id="1422173at2"/>
<dbReference type="STRING" id="1436961.SAMN05421739_106144"/>
<dbReference type="Proteomes" id="UP000198724">
    <property type="component" value="Unassembled WGS sequence"/>
</dbReference>
<keyword evidence="3" id="KW-1185">Reference proteome</keyword>
<dbReference type="GO" id="GO:0019684">
    <property type="term" value="P:photosynthesis, light reaction"/>
    <property type="evidence" value="ECO:0007669"/>
    <property type="project" value="InterPro"/>
</dbReference>
<evidence type="ECO:0000259" key="1">
    <source>
        <dbReference type="Pfam" id="PF05239"/>
    </source>
</evidence>
<dbReference type="EMBL" id="FOOT01000006">
    <property type="protein sequence ID" value="SFH14799.1"/>
    <property type="molecule type" value="Genomic_DNA"/>
</dbReference>
<dbReference type="RefSeq" id="WP_092104114.1">
    <property type="nucleotide sequence ID" value="NZ_FOOT01000006.1"/>
</dbReference>
<proteinExistence type="predicted"/>
<dbReference type="InterPro" id="IPR014747">
    <property type="entry name" value="Bac_photo_RC_H_C"/>
</dbReference>
<protein>
    <submittedName>
        <fullName evidence="2">PRC-barrel domain-containing protein</fullName>
    </submittedName>
</protein>
<name>A0A1I2XP23_9BACT</name>
<accession>A0A1I2XP23</accession>
<sequence>MNDEFKNERLVPLSAMKDYKIAKDNPDVLGWRVIGADGESLGMVRDLIVDPHAMKARYLSVVADRRFFNTGDDQHLLVPIGVAALDKKGKRVFVSAVDSNTVGSYPVYTGGPISEDYEYRVRDTLARAQRDTIGTQQEHRAEFDEALREQRTQPSTISDDFYNDASFDENRFYASDQEVYREKIYSTRDYDKEDRTVTEDIHTDERRPTSVEDSIATIERLEHLRERGSITEEEFILLKKRALNL</sequence>
<feature type="domain" description="PRC-barrel" evidence="1">
    <location>
        <begin position="27"/>
        <end position="96"/>
    </location>
</feature>
<evidence type="ECO:0000313" key="2">
    <source>
        <dbReference type="EMBL" id="SFH14799.1"/>
    </source>
</evidence>
<dbReference type="Pfam" id="PF05239">
    <property type="entry name" value="PRC"/>
    <property type="match status" value="1"/>
</dbReference>
<organism evidence="2 3">
    <name type="scientific">Pontibacter chinhatensis</name>
    <dbReference type="NCBI Taxonomy" id="1436961"/>
    <lineage>
        <taxon>Bacteria</taxon>
        <taxon>Pseudomonadati</taxon>
        <taxon>Bacteroidota</taxon>
        <taxon>Cytophagia</taxon>
        <taxon>Cytophagales</taxon>
        <taxon>Hymenobacteraceae</taxon>
        <taxon>Pontibacter</taxon>
    </lineage>
</organism>